<sequence>MARRSTTKTFQRFDLKITLSMLFLFFYEKSYSKLPIN</sequence>
<reference evidence="1" key="1">
    <citation type="journal article" date="2008" name="BMC Genomics">
        <title>A conifer genomics resource of 200,000 spruce (Picea spp.) ESTs and 6,464 high-quality, sequence-finished full-length cDNAs for Sitka spruce (Picea sitchensis).</title>
        <authorList>
            <person name="Ralph S.G."/>
            <person name="Chun H.J."/>
            <person name="Kolosova N."/>
            <person name="Cooper D."/>
            <person name="Oddy C."/>
            <person name="Ritland C.E."/>
            <person name="Kirkpatrick R."/>
            <person name="Moore R."/>
            <person name="Barber S."/>
            <person name="Holt R.A."/>
            <person name="Jones S.J."/>
            <person name="Marra M.A."/>
            <person name="Douglas C.J."/>
            <person name="Ritland K."/>
            <person name="Bohlmann J."/>
        </authorList>
    </citation>
    <scope>NUCLEOTIDE SEQUENCE</scope>
    <source>
        <tissue evidence="1">Green portion of the leader tissue</tissue>
    </source>
</reference>
<proteinExistence type="evidence at transcript level"/>
<organism evidence="1">
    <name type="scientific">Picea sitchensis</name>
    <name type="common">Sitka spruce</name>
    <name type="synonym">Pinus sitchensis</name>
    <dbReference type="NCBI Taxonomy" id="3332"/>
    <lineage>
        <taxon>Eukaryota</taxon>
        <taxon>Viridiplantae</taxon>
        <taxon>Streptophyta</taxon>
        <taxon>Embryophyta</taxon>
        <taxon>Tracheophyta</taxon>
        <taxon>Spermatophyta</taxon>
        <taxon>Pinopsida</taxon>
        <taxon>Pinidae</taxon>
        <taxon>Conifers I</taxon>
        <taxon>Pinales</taxon>
        <taxon>Pinaceae</taxon>
        <taxon>Picea</taxon>
    </lineage>
</organism>
<evidence type="ECO:0000313" key="1">
    <source>
        <dbReference type="EMBL" id="ABK22274.1"/>
    </source>
</evidence>
<accession>A9NNR3</accession>
<dbReference type="AlphaFoldDB" id="A9NNR3"/>
<dbReference type="EMBL" id="EF082923">
    <property type="protein sequence ID" value="ABK22274.1"/>
    <property type="molecule type" value="mRNA"/>
</dbReference>
<name>A9NNR3_PICSI</name>
<protein>
    <submittedName>
        <fullName evidence="1">Uncharacterized protein</fullName>
    </submittedName>
</protein>